<dbReference type="SUPFAM" id="SSF141734">
    <property type="entry name" value="HisI-like"/>
    <property type="match status" value="1"/>
</dbReference>
<dbReference type="PANTHER" id="PTHR42945:SF11">
    <property type="entry name" value="PHOSPHORIBOSYL-AMP CYCLOHYDROLASE"/>
    <property type="match status" value="1"/>
</dbReference>
<accession>A0A6J6EA21</accession>
<organism evidence="8">
    <name type="scientific">freshwater metagenome</name>
    <dbReference type="NCBI Taxonomy" id="449393"/>
    <lineage>
        <taxon>unclassified sequences</taxon>
        <taxon>metagenomes</taxon>
        <taxon>ecological metagenomes</taxon>
    </lineage>
</organism>
<dbReference type="GO" id="GO:0004636">
    <property type="term" value="F:phosphoribosyl-ATP diphosphatase activity"/>
    <property type="evidence" value="ECO:0007669"/>
    <property type="project" value="UniProtKB-ARBA"/>
</dbReference>
<evidence type="ECO:0000256" key="1">
    <source>
        <dbReference type="ARBA" id="ARBA00000024"/>
    </source>
</evidence>
<gene>
    <name evidence="8" type="ORF">UFOPK1684_00658</name>
</gene>
<dbReference type="InterPro" id="IPR002496">
    <property type="entry name" value="PRib_AMP_CycHydrolase_dom"/>
</dbReference>
<dbReference type="NCBIfam" id="NF000768">
    <property type="entry name" value="PRK00051.1"/>
    <property type="match status" value="1"/>
</dbReference>
<dbReference type="EMBL" id="CAEZTM010000023">
    <property type="protein sequence ID" value="CAB4570218.1"/>
    <property type="molecule type" value="Genomic_DNA"/>
</dbReference>
<keyword evidence="4" id="KW-0028">Amino-acid biosynthesis</keyword>
<evidence type="ECO:0000313" key="8">
    <source>
        <dbReference type="EMBL" id="CAB4570218.1"/>
    </source>
</evidence>
<proteinExistence type="predicted"/>
<evidence type="ECO:0000259" key="7">
    <source>
        <dbReference type="Pfam" id="PF01502"/>
    </source>
</evidence>
<comment type="catalytic activity">
    <reaction evidence="1">
        <text>1-(5-phospho-beta-D-ribosyl)-5'-AMP + H2O = 1-(5-phospho-beta-D-ribosyl)-5-[(5-phospho-beta-D-ribosylamino)methylideneamino]imidazole-4-carboxamide</text>
        <dbReference type="Rhea" id="RHEA:20049"/>
        <dbReference type="ChEBI" id="CHEBI:15377"/>
        <dbReference type="ChEBI" id="CHEBI:58435"/>
        <dbReference type="ChEBI" id="CHEBI:59457"/>
        <dbReference type="EC" id="3.5.4.19"/>
    </reaction>
</comment>
<evidence type="ECO:0000256" key="6">
    <source>
        <dbReference type="ARBA" id="ARBA00023102"/>
    </source>
</evidence>
<dbReference type="Pfam" id="PF01502">
    <property type="entry name" value="PRA-CH"/>
    <property type="match status" value="1"/>
</dbReference>
<protein>
    <recommendedName>
        <fullName evidence="3">phosphoribosyl-AMP cyclohydrolase</fullName>
        <ecNumber evidence="3">3.5.4.19</ecNumber>
    </recommendedName>
</protein>
<name>A0A6J6EA21_9ZZZZ</name>
<dbReference type="GO" id="GO:0000105">
    <property type="term" value="P:L-histidine biosynthetic process"/>
    <property type="evidence" value="ECO:0007669"/>
    <property type="project" value="UniProtKB-UniPathway"/>
</dbReference>
<dbReference type="AlphaFoldDB" id="A0A6J6EA21"/>
<dbReference type="InterPro" id="IPR038019">
    <property type="entry name" value="PRib_AMP_CycHydrolase_sf"/>
</dbReference>
<reference evidence="8" key="1">
    <citation type="submission" date="2020-05" db="EMBL/GenBank/DDBJ databases">
        <authorList>
            <person name="Chiriac C."/>
            <person name="Salcher M."/>
            <person name="Ghai R."/>
            <person name="Kavagutti S V."/>
        </authorList>
    </citation>
    <scope>NUCLEOTIDE SEQUENCE</scope>
</reference>
<dbReference type="PANTHER" id="PTHR42945">
    <property type="entry name" value="HISTIDINE BIOSYNTHESIS BIFUNCTIONAL PROTEIN"/>
    <property type="match status" value="1"/>
</dbReference>
<evidence type="ECO:0000256" key="5">
    <source>
        <dbReference type="ARBA" id="ARBA00022801"/>
    </source>
</evidence>
<keyword evidence="6" id="KW-0368">Histidine biosynthesis</keyword>
<keyword evidence="5" id="KW-0378">Hydrolase</keyword>
<evidence type="ECO:0000256" key="3">
    <source>
        <dbReference type="ARBA" id="ARBA00012721"/>
    </source>
</evidence>
<dbReference type="UniPathway" id="UPA00031">
    <property type="reaction ID" value="UER00008"/>
</dbReference>
<dbReference type="GO" id="GO:0004635">
    <property type="term" value="F:phosphoribosyl-AMP cyclohydrolase activity"/>
    <property type="evidence" value="ECO:0007669"/>
    <property type="project" value="UniProtKB-EC"/>
</dbReference>
<dbReference type="Gene3D" id="3.10.20.810">
    <property type="entry name" value="Phosphoribosyl-AMP cyclohydrolase"/>
    <property type="match status" value="1"/>
</dbReference>
<comment type="pathway">
    <text evidence="2">Amino-acid biosynthesis; L-histidine biosynthesis; L-histidine from 5-phospho-alpha-D-ribose 1-diphosphate: step 3/9.</text>
</comment>
<evidence type="ECO:0000256" key="2">
    <source>
        <dbReference type="ARBA" id="ARBA00005169"/>
    </source>
</evidence>
<dbReference type="FunFam" id="3.10.20.810:FF:000001">
    <property type="entry name" value="Histidine biosynthesis bifunctional protein HisIE"/>
    <property type="match status" value="1"/>
</dbReference>
<sequence>MTERDHILVPSDLWDRVRFNEAGLVPAIAQDIDTREVLMLAWMDQEALRRSLADGRVTYFSRSRADYWRKGDTSGHTQHLTRVDVDCDGDVLLMQVHQVGAACHLGTRSCFDSVV</sequence>
<feature type="domain" description="Phosphoribosyl-AMP cyclohydrolase" evidence="7">
    <location>
        <begin position="39"/>
        <end position="111"/>
    </location>
</feature>
<dbReference type="EC" id="3.5.4.19" evidence="3"/>
<evidence type="ECO:0000256" key="4">
    <source>
        <dbReference type="ARBA" id="ARBA00022605"/>
    </source>
</evidence>